<name>A0A2S5CHB0_9GAMM</name>
<dbReference type="Gene3D" id="2.40.170.20">
    <property type="entry name" value="TonB-dependent receptor, beta-barrel domain"/>
    <property type="match status" value="1"/>
</dbReference>
<evidence type="ECO:0000256" key="1">
    <source>
        <dbReference type="ARBA" id="ARBA00004571"/>
    </source>
</evidence>
<dbReference type="InterPro" id="IPR036942">
    <property type="entry name" value="Beta-barrel_TonB_sf"/>
</dbReference>
<evidence type="ECO:0000313" key="16">
    <source>
        <dbReference type="EMBL" id="POZ50186.1"/>
    </source>
</evidence>
<evidence type="ECO:0000259" key="14">
    <source>
        <dbReference type="Pfam" id="PF00593"/>
    </source>
</evidence>
<keyword evidence="7 12" id="KW-0798">TonB box</keyword>
<evidence type="ECO:0000259" key="15">
    <source>
        <dbReference type="Pfam" id="PF07715"/>
    </source>
</evidence>
<evidence type="ECO:0000256" key="8">
    <source>
        <dbReference type="ARBA" id="ARBA00023136"/>
    </source>
</evidence>
<evidence type="ECO:0000256" key="2">
    <source>
        <dbReference type="ARBA" id="ARBA00008143"/>
    </source>
</evidence>
<dbReference type="InterPro" id="IPR000531">
    <property type="entry name" value="Beta-barrel_TonB"/>
</dbReference>
<dbReference type="PANTHER" id="PTHR30069">
    <property type="entry name" value="TONB-DEPENDENT OUTER MEMBRANE RECEPTOR"/>
    <property type="match status" value="1"/>
</dbReference>
<organism evidence="16 17">
    <name type="scientific">Methylovulum psychrotolerans</name>
    <dbReference type="NCBI Taxonomy" id="1704499"/>
    <lineage>
        <taxon>Bacteria</taxon>
        <taxon>Pseudomonadati</taxon>
        <taxon>Pseudomonadota</taxon>
        <taxon>Gammaproteobacteria</taxon>
        <taxon>Methylococcales</taxon>
        <taxon>Methylococcaceae</taxon>
        <taxon>Methylovulum</taxon>
    </lineage>
</organism>
<keyword evidence="3 11" id="KW-0813">Transport</keyword>
<evidence type="ECO:0000256" key="12">
    <source>
        <dbReference type="RuleBase" id="RU003357"/>
    </source>
</evidence>
<reference evidence="16 17" key="1">
    <citation type="submission" date="2017-11" db="EMBL/GenBank/DDBJ databases">
        <title>Draft Genome Sequence of Methylobacter psychrotolerans Sph1T, an Obligate Methanotroph from Low-Temperature Environments.</title>
        <authorList>
            <person name="Oshkin I.Y."/>
            <person name="Miroshnikov K."/>
            <person name="Belova S.E."/>
            <person name="Korzhenkov A."/>
            <person name="Toshchakov S.V."/>
            <person name="Dedysh S.N."/>
        </authorList>
    </citation>
    <scope>NUCLEOTIDE SEQUENCE [LARGE SCALE GENOMIC DNA]</scope>
    <source>
        <strain evidence="16 17">Sph1</strain>
    </source>
</reference>
<dbReference type="InterPro" id="IPR012910">
    <property type="entry name" value="Plug_dom"/>
</dbReference>
<evidence type="ECO:0000256" key="3">
    <source>
        <dbReference type="ARBA" id="ARBA00022448"/>
    </source>
</evidence>
<evidence type="ECO:0000256" key="13">
    <source>
        <dbReference type="SAM" id="MobiDB-lite"/>
    </source>
</evidence>
<keyword evidence="10 11" id="KW-0998">Cell outer membrane</keyword>
<dbReference type="EMBL" id="PGFZ01000014">
    <property type="protein sequence ID" value="POZ50186.1"/>
    <property type="molecule type" value="Genomic_DNA"/>
</dbReference>
<protein>
    <submittedName>
        <fullName evidence="16">TonB-dependent receptor</fullName>
    </submittedName>
</protein>
<keyword evidence="6" id="KW-0732">Signal</keyword>
<dbReference type="PROSITE" id="PS52016">
    <property type="entry name" value="TONB_DEPENDENT_REC_3"/>
    <property type="match status" value="1"/>
</dbReference>
<gene>
    <name evidence="16" type="ORF">AADEFJLK_04083</name>
</gene>
<dbReference type="GO" id="GO:0009279">
    <property type="term" value="C:cell outer membrane"/>
    <property type="evidence" value="ECO:0007669"/>
    <property type="project" value="UniProtKB-SubCell"/>
</dbReference>
<dbReference type="SUPFAM" id="SSF56935">
    <property type="entry name" value="Porins"/>
    <property type="match status" value="1"/>
</dbReference>
<dbReference type="CDD" id="cd01347">
    <property type="entry name" value="ligand_gated_channel"/>
    <property type="match status" value="1"/>
</dbReference>
<dbReference type="InterPro" id="IPR037066">
    <property type="entry name" value="Plug_dom_sf"/>
</dbReference>
<feature type="compositionally biased region" description="Polar residues" evidence="13">
    <location>
        <begin position="389"/>
        <end position="402"/>
    </location>
</feature>
<dbReference type="GO" id="GO:0044718">
    <property type="term" value="P:siderophore transmembrane transport"/>
    <property type="evidence" value="ECO:0007669"/>
    <property type="project" value="TreeGrafter"/>
</dbReference>
<dbReference type="Pfam" id="PF00593">
    <property type="entry name" value="TonB_dep_Rec_b-barrel"/>
    <property type="match status" value="1"/>
</dbReference>
<accession>A0A2S5CHB0</accession>
<evidence type="ECO:0000313" key="17">
    <source>
        <dbReference type="Proteomes" id="UP000237423"/>
    </source>
</evidence>
<evidence type="ECO:0000256" key="9">
    <source>
        <dbReference type="ARBA" id="ARBA00023170"/>
    </source>
</evidence>
<proteinExistence type="inferred from homology"/>
<dbReference type="Proteomes" id="UP000237423">
    <property type="component" value="Unassembled WGS sequence"/>
</dbReference>
<feature type="domain" description="TonB-dependent receptor-like beta-barrel" evidence="14">
    <location>
        <begin position="277"/>
        <end position="657"/>
    </location>
</feature>
<dbReference type="GO" id="GO:0015344">
    <property type="term" value="F:siderophore uptake transmembrane transporter activity"/>
    <property type="evidence" value="ECO:0007669"/>
    <property type="project" value="TreeGrafter"/>
</dbReference>
<keyword evidence="8 11" id="KW-0472">Membrane</keyword>
<dbReference type="PANTHER" id="PTHR30069:SF29">
    <property type="entry name" value="HEMOGLOBIN AND HEMOGLOBIN-HAPTOGLOBIN-BINDING PROTEIN 1-RELATED"/>
    <property type="match status" value="1"/>
</dbReference>
<comment type="similarity">
    <text evidence="2">Belongs to the TonB-dependent receptor family. Hemoglobin/haptoglobin binding protein subfamily.</text>
</comment>
<feature type="region of interest" description="Disordered" evidence="13">
    <location>
        <begin position="387"/>
        <end position="407"/>
    </location>
</feature>
<evidence type="ECO:0000256" key="5">
    <source>
        <dbReference type="ARBA" id="ARBA00022692"/>
    </source>
</evidence>
<evidence type="ECO:0000256" key="10">
    <source>
        <dbReference type="ARBA" id="ARBA00023237"/>
    </source>
</evidence>
<comment type="subcellular location">
    <subcellularLocation>
        <location evidence="1 11">Cell outer membrane</location>
        <topology evidence="1 11">Multi-pass membrane protein</topology>
    </subcellularLocation>
</comment>
<dbReference type="Pfam" id="PF07715">
    <property type="entry name" value="Plug"/>
    <property type="match status" value="1"/>
</dbReference>
<dbReference type="AlphaFoldDB" id="A0A2S5CHB0"/>
<dbReference type="InterPro" id="IPR039426">
    <property type="entry name" value="TonB-dep_rcpt-like"/>
</dbReference>
<keyword evidence="4 11" id="KW-1134">Transmembrane beta strand</keyword>
<evidence type="ECO:0000256" key="6">
    <source>
        <dbReference type="ARBA" id="ARBA00022729"/>
    </source>
</evidence>
<keyword evidence="5 11" id="KW-0812">Transmembrane</keyword>
<evidence type="ECO:0000256" key="4">
    <source>
        <dbReference type="ARBA" id="ARBA00022452"/>
    </source>
</evidence>
<feature type="domain" description="TonB-dependent receptor plug" evidence="15">
    <location>
        <begin position="77"/>
        <end position="185"/>
    </location>
</feature>
<comment type="caution">
    <text evidence="16">The sequence shown here is derived from an EMBL/GenBank/DDBJ whole genome shotgun (WGS) entry which is preliminary data.</text>
</comment>
<sequence>MTGRHMNLLLPHKLMDFSGLIGRRQRLRNAIGLCLALGTPQLAQAGGSDAELESELQFLAAERHIVVTASKLQESVDKTVATTSVITQDDIQHIGARNLLDVLRLVPGLGVTQTMLGVREIEVRGVKTLFSDKVLFMLNGHPLDHNLQNAGSTWVYDDLPVDTIKRVEVVRGAGSALYGANAFMAVINIITQNAKDLNGLHASVGAGSFGAQQYRASWGKQYDNTAEAALHFNHTDTDGIGSPVPQDSMSIQGLESLAPGKSQLNEGRNDMEWQLGYQGFKLDGRYISKRTGTFVGAAFALSNRTVQNYEDYFIRLSRNWRFSESFTVDTQVYHDSFSFDNLLQLAPHSFGHVGLQNMRNGGEVQGNYQLSANQTIISGVSYNEDEQSDVTAENGSDPSQLEPTLPYGKSRKRTRWGVYAQDVWDLWPNLRMTLGARYDRYNDFGGTFNPRLGFNWEFIKDYSLKFSYGTAYRAPAFGELDLINNPILSGNPNLSPEQAETFESGIVTHPVQGLTAQATYYHTHISELISQVPAQTTFVQYANSGSMLSEGVELENRYDFSGSLQGSFIAANIVYQHTIQNNLAVADVPKARANLLLNWAFNSHWSLYGHVLIKDATGRGVGDSRPDVPGYAVLDMSMLGQHFFSKRLDVSFTVYNLLDKTYFDPAPTSVPGDYQQAGRAFFGHVNVRY</sequence>
<evidence type="ECO:0000256" key="11">
    <source>
        <dbReference type="PROSITE-ProRule" id="PRU01360"/>
    </source>
</evidence>
<keyword evidence="9 16" id="KW-0675">Receptor</keyword>
<evidence type="ECO:0000256" key="7">
    <source>
        <dbReference type="ARBA" id="ARBA00023077"/>
    </source>
</evidence>
<dbReference type="Gene3D" id="2.170.130.10">
    <property type="entry name" value="TonB-dependent receptor, plug domain"/>
    <property type="match status" value="1"/>
</dbReference>